<dbReference type="AlphaFoldDB" id="A0A484H657"/>
<proteinExistence type="predicted"/>
<dbReference type="InterPro" id="IPR051680">
    <property type="entry name" value="ATP-dep_Glu-Cys_Ligase-2"/>
</dbReference>
<dbReference type="Pfam" id="PF04168">
    <property type="entry name" value="Alpha-E"/>
    <property type="match status" value="1"/>
</dbReference>
<protein>
    <submittedName>
        <fullName evidence="3">Protein containing domains DUF404, DUF407, DUF403</fullName>
    </submittedName>
</protein>
<dbReference type="EMBL" id="LR026963">
    <property type="protein sequence ID" value="VBB68815.1"/>
    <property type="molecule type" value="Genomic_DNA"/>
</dbReference>
<feature type="domain" description="DUF403" evidence="1">
    <location>
        <begin position="517"/>
        <end position="855"/>
    </location>
</feature>
<evidence type="ECO:0000259" key="2">
    <source>
        <dbReference type="Pfam" id="PF14403"/>
    </source>
</evidence>
<dbReference type="Gene3D" id="3.40.50.11290">
    <property type="match status" value="1"/>
</dbReference>
<evidence type="ECO:0000313" key="3">
    <source>
        <dbReference type="EMBL" id="VBB68815.1"/>
    </source>
</evidence>
<dbReference type="InterPro" id="IPR007296">
    <property type="entry name" value="DUF403"/>
</dbReference>
<dbReference type="SUPFAM" id="SSF56059">
    <property type="entry name" value="Glutathione synthetase ATP-binding domain-like"/>
    <property type="match status" value="1"/>
</dbReference>
<accession>A0A484H657</accession>
<sequence>MTAKAMLCPSLLQSVASRLQYPGRATFDEMIFPEGQLRPHWAEFLADLSTLPAGELKARHEKGWRLIRDSGVTYNVYGDKAGTDRPWELDPIPFLLAADEWRGIEDSLIQRATLLNLILRDLYGAQRLLKEGYLPPALVFSHPDFWRPLHGASVPCDTPLVLYAADLARSPDGRWWVIGDRTAAPSGAGYALENRIITARIHPDIYKHIQVERLAPFFLKVHETLLHLSPRQGEMPRIVLYTPGPYNETYFEHAYLARYLGMTLVEGEDLTTRGDRVYLKTLNGLRQVDVIIRRTDDGYCDPLELRSDSSLGIAGLVQAVHASTVSVANGLGASVLESAALLAFLPSLCRILLHEDLKMPSVATWWCGQERELDYVITNLDRLCVRPLLPSLAQPWCGRELSSAERADLVARLRAYPYNYVAQEIVSLSTAPVWHVDRIAPRPVVTRVHLAFYNGSYVVMPGGLTRVAPADGLSTVSMQHGGTSKDTWVLSEKPVEPITLLRPAGAPSKPVRGARDLSSRVADNMFWMGRHLERSELTTRILRSAIARQVEGAGLGQEEALAVVLSILTMRGYHPFARDQAEETTPPGEERHRHHSSPMLLQEILVRQVIRVNFDPEHPAGLCHTVSHLQRVATVVRDRLSLDTWRAIRRLTETVRCAGQGVVSPAEGDLDEILLRLNEVIQMTEALSGLVMENMTRDLSWRFLDAGRRLERAMHVLDLLAGTVEAGTAEDSPVLDVALGISDSMMTYRARYLAPPALVPLADLLLCDESNPRSLVFQLTALQEHMDAIGADRIPGTFPGTFTAEQKSIIAMLATVRTVDLESPLVSTGTAISSLCSDLRLRLQTLSEILNRQYFTHAVETFPPLLTSA</sequence>
<dbReference type="InterPro" id="IPR025841">
    <property type="entry name" value="CP_ATPgrasp_2"/>
</dbReference>
<dbReference type="Gene3D" id="3.30.1490.270">
    <property type="match status" value="1"/>
</dbReference>
<dbReference type="PANTHER" id="PTHR34595">
    <property type="entry name" value="BLR5612 PROTEIN"/>
    <property type="match status" value="1"/>
</dbReference>
<name>A0A484H657_9ZZZZ</name>
<dbReference type="Pfam" id="PF14403">
    <property type="entry name" value="CP_ATPgrasp_2"/>
    <property type="match status" value="1"/>
</dbReference>
<dbReference type="PANTHER" id="PTHR34595:SF2">
    <property type="entry name" value="BLR2978 PROTEIN"/>
    <property type="match status" value="1"/>
</dbReference>
<gene>
    <name evidence="3" type="ORF">RIEGSTA812A_PEG_288</name>
</gene>
<feature type="domain" description="Circularly permuted ATP-grasp type 2" evidence="2">
    <location>
        <begin position="93"/>
        <end position="468"/>
    </location>
</feature>
<organism evidence="3">
    <name type="scientific">invertebrate metagenome</name>
    <dbReference type="NCBI Taxonomy" id="1711999"/>
    <lineage>
        <taxon>unclassified sequences</taxon>
        <taxon>metagenomes</taxon>
        <taxon>organismal metagenomes</taxon>
    </lineage>
</organism>
<evidence type="ECO:0000259" key="1">
    <source>
        <dbReference type="Pfam" id="PF04168"/>
    </source>
</evidence>
<reference evidence="3" key="1">
    <citation type="submission" date="2018-10" db="EMBL/GenBank/DDBJ databases">
        <authorList>
            <person name="Gruber-Vodicka H."/>
            <person name="Jaeckle O."/>
        </authorList>
    </citation>
    <scope>NUCLEOTIDE SEQUENCE</scope>
</reference>